<dbReference type="SMART" id="SM00314">
    <property type="entry name" value="RA"/>
    <property type="match status" value="1"/>
</dbReference>
<dbReference type="GO" id="GO:1902716">
    <property type="term" value="C:cell cortex of growing cell tip"/>
    <property type="evidence" value="ECO:0007669"/>
    <property type="project" value="TreeGrafter"/>
</dbReference>
<dbReference type="InterPro" id="IPR029498">
    <property type="entry name" value="HeLo_dom"/>
</dbReference>
<dbReference type="InterPro" id="IPR039892">
    <property type="entry name" value="Spa2/Sph1"/>
</dbReference>
<dbReference type="GO" id="GO:0005078">
    <property type="term" value="F:MAP-kinase scaffold activity"/>
    <property type="evidence" value="ECO:0007669"/>
    <property type="project" value="TreeGrafter"/>
</dbReference>
<evidence type="ECO:0000313" key="4">
    <source>
        <dbReference type="Proteomes" id="UP000184330"/>
    </source>
</evidence>
<evidence type="ECO:0000313" key="3">
    <source>
        <dbReference type="EMBL" id="CZR54022.1"/>
    </source>
</evidence>
<reference evidence="3 4" key="1">
    <citation type="submission" date="2016-03" db="EMBL/GenBank/DDBJ databases">
        <authorList>
            <person name="Ploux O."/>
        </authorList>
    </citation>
    <scope>NUCLEOTIDE SEQUENCE [LARGE SCALE GENOMIC DNA]</scope>
    <source>
        <strain evidence="3 4">UAMH 11012</strain>
    </source>
</reference>
<dbReference type="PANTHER" id="PTHR21601">
    <property type="entry name" value="SPA2 PROTEIN"/>
    <property type="match status" value="1"/>
</dbReference>
<dbReference type="InterPro" id="IPR013724">
    <property type="entry name" value="GIT_SHD"/>
</dbReference>
<dbReference type="EMBL" id="FJOG01000004">
    <property type="protein sequence ID" value="CZR54022.1"/>
    <property type="molecule type" value="Genomic_DNA"/>
</dbReference>
<sequence>MTFASEYEFLCSELSILWLRIKLWGQSIGLTIDADQLQSTLTTRPDVESTITQCVGSIAHLLTEIEVIRRNYEFRPPLIPDGTQNEKALPLGASYNALSKYRPAITVRQRIRDNQKQKSYLTIAKWTICDAKRFEEKVKQLRSLIDGLEDISTAAGITRLPLISHSASVVPSENPPPYSFRSSVSPQLVPSDPSPSPIPPHTPTEPSTSRPATTSILVRDPEVSAHHTAMMRHCGLSSSIESHPRWRAREKMTRLSNAQFKELRTDIYDEMFRRELSDLTPPSLPPNPEYHPKRNQARQKLSTLPSHRFKDLVIDVLFELEKRFPSLMESNSPGVVSRLQSTFSEPRPMTSRRYGTVPPRGGPPLPLSDRAAHPAALSPTSPSSATLPFSRFSQVLSPTVPGNVEIFKSFRVTMDDKTFKVLPAAMKKYNINAPFEDYSLYVVYGDQERRLDLDEQPLAIFKELDRKGLRPMFMLRKTVVEIGKVVAVEASTAAELVS</sequence>
<proteinExistence type="predicted"/>
<dbReference type="Pfam" id="PF08518">
    <property type="entry name" value="GIT_SHD"/>
    <property type="match status" value="2"/>
</dbReference>
<evidence type="ECO:0000259" key="2">
    <source>
        <dbReference type="PROSITE" id="PS50200"/>
    </source>
</evidence>
<dbReference type="Pfam" id="PF00788">
    <property type="entry name" value="RA"/>
    <property type="match status" value="1"/>
</dbReference>
<organism evidence="3 4">
    <name type="scientific">Phialocephala subalpina</name>
    <dbReference type="NCBI Taxonomy" id="576137"/>
    <lineage>
        <taxon>Eukaryota</taxon>
        <taxon>Fungi</taxon>
        <taxon>Dikarya</taxon>
        <taxon>Ascomycota</taxon>
        <taxon>Pezizomycotina</taxon>
        <taxon>Leotiomycetes</taxon>
        <taxon>Helotiales</taxon>
        <taxon>Mollisiaceae</taxon>
        <taxon>Phialocephala</taxon>
        <taxon>Phialocephala fortinii species complex</taxon>
    </lineage>
</organism>
<dbReference type="Gene3D" id="1.20.120.1020">
    <property type="entry name" value="Prion-inhibition and propagation, HeLo domain"/>
    <property type="match status" value="1"/>
</dbReference>
<protein>
    <recommendedName>
        <fullName evidence="2">Ras-associating domain-containing protein</fullName>
    </recommendedName>
</protein>
<dbReference type="OrthoDB" id="445896at2759"/>
<name>A0A1L7WMM2_9HELO</name>
<dbReference type="PROSITE" id="PS50200">
    <property type="entry name" value="RA"/>
    <property type="match status" value="1"/>
</dbReference>
<feature type="region of interest" description="Disordered" evidence="1">
    <location>
        <begin position="343"/>
        <end position="384"/>
    </location>
</feature>
<dbReference type="AlphaFoldDB" id="A0A1L7WMM2"/>
<dbReference type="SUPFAM" id="SSF54236">
    <property type="entry name" value="Ubiquitin-like"/>
    <property type="match status" value="1"/>
</dbReference>
<dbReference type="CDD" id="cd01786">
    <property type="entry name" value="RA_STE50"/>
    <property type="match status" value="1"/>
</dbReference>
<evidence type="ECO:0000256" key="1">
    <source>
        <dbReference type="SAM" id="MobiDB-lite"/>
    </source>
</evidence>
<dbReference type="InterPro" id="IPR038305">
    <property type="entry name" value="HeLo_sf"/>
</dbReference>
<dbReference type="Pfam" id="PF14479">
    <property type="entry name" value="HeLo"/>
    <property type="match status" value="1"/>
</dbReference>
<dbReference type="InterPro" id="IPR029071">
    <property type="entry name" value="Ubiquitin-like_domsf"/>
</dbReference>
<dbReference type="SMART" id="SM00555">
    <property type="entry name" value="GIT"/>
    <property type="match status" value="2"/>
</dbReference>
<dbReference type="GO" id="GO:0005826">
    <property type="term" value="C:actomyosin contractile ring"/>
    <property type="evidence" value="ECO:0007669"/>
    <property type="project" value="TreeGrafter"/>
</dbReference>
<feature type="region of interest" description="Disordered" evidence="1">
    <location>
        <begin position="277"/>
        <end position="301"/>
    </location>
</feature>
<accession>A0A1L7WMM2</accession>
<feature type="compositionally biased region" description="Low complexity" evidence="1">
    <location>
        <begin position="373"/>
        <end position="384"/>
    </location>
</feature>
<feature type="compositionally biased region" description="Pro residues" evidence="1">
    <location>
        <begin position="192"/>
        <end position="203"/>
    </location>
</feature>
<gene>
    <name evidence="3" type="ORF">PAC_03905</name>
</gene>
<dbReference type="PANTHER" id="PTHR21601:SF0">
    <property type="entry name" value="PROTEIN SPA2-RELATED"/>
    <property type="match status" value="1"/>
</dbReference>
<dbReference type="Gene3D" id="3.10.20.90">
    <property type="entry name" value="Phosphatidylinositol 3-kinase Catalytic Subunit, Chain A, domain 1"/>
    <property type="match status" value="1"/>
</dbReference>
<dbReference type="InterPro" id="IPR000159">
    <property type="entry name" value="RA_dom"/>
</dbReference>
<dbReference type="Proteomes" id="UP000184330">
    <property type="component" value="Unassembled WGS sequence"/>
</dbReference>
<feature type="region of interest" description="Disordered" evidence="1">
    <location>
        <begin position="169"/>
        <end position="213"/>
    </location>
</feature>
<keyword evidence="4" id="KW-1185">Reference proteome</keyword>
<feature type="domain" description="Ras-associating" evidence="2">
    <location>
        <begin position="407"/>
        <end position="480"/>
    </location>
</feature>